<protein>
    <submittedName>
        <fullName evidence="2">Uncharacterized protein</fullName>
    </submittedName>
</protein>
<dbReference type="PANTHER" id="PTHR37540">
    <property type="entry name" value="TRANSCRIPTION FACTOR (ACR-2), PUTATIVE-RELATED-RELATED"/>
    <property type="match status" value="1"/>
</dbReference>
<evidence type="ECO:0000256" key="1">
    <source>
        <dbReference type="SAM" id="MobiDB-lite"/>
    </source>
</evidence>
<feature type="compositionally biased region" description="Basic and acidic residues" evidence="1">
    <location>
        <begin position="39"/>
        <end position="48"/>
    </location>
</feature>
<dbReference type="Pfam" id="PF11951">
    <property type="entry name" value="Fungal_trans_2"/>
    <property type="match status" value="1"/>
</dbReference>
<gene>
    <name evidence="2" type="ORF">GQ26_0022230</name>
</gene>
<dbReference type="AlphaFoldDB" id="A0A093W1T2"/>
<dbReference type="HOGENOM" id="CLU_528965_0_0_1"/>
<dbReference type="PANTHER" id="PTHR37540:SF5">
    <property type="entry name" value="TRANSCRIPTION FACTOR DOMAIN-CONTAINING PROTEIN"/>
    <property type="match status" value="1"/>
</dbReference>
<feature type="region of interest" description="Disordered" evidence="1">
    <location>
        <begin position="31"/>
        <end position="85"/>
    </location>
</feature>
<reference evidence="2" key="1">
    <citation type="journal article" date="2014" name="PLoS Genet.">
        <title>Signature Gene Expression Reveals Novel Clues to the Molecular Mechanisms of Dimorphic Transition in Penicillium marneffei.</title>
        <authorList>
            <person name="Yang E."/>
            <person name="Wang G."/>
            <person name="Cai J."/>
            <person name="Woo P.C."/>
            <person name="Lau S.K."/>
            <person name="Yuen K.-Y."/>
            <person name="Chow W.-N."/>
            <person name="Lin X."/>
        </authorList>
    </citation>
    <scope>NUCLEOTIDE SEQUENCE [LARGE SCALE GENOMIC DNA]</scope>
    <source>
        <strain evidence="2">PM1</strain>
    </source>
</reference>
<dbReference type="eggNOG" id="ENOG502T2R8">
    <property type="taxonomic scope" value="Eukaryota"/>
</dbReference>
<evidence type="ECO:0000313" key="2">
    <source>
        <dbReference type="EMBL" id="KFX52826.1"/>
    </source>
</evidence>
<accession>A0A093W1T2</accession>
<feature type="compositionally biased region" description="Basic residues" evidence="1">
    <location>
        <begin position="49"/>
        <end position="62"/>
    </location>
</feature>
<name>A0A093W1T2_TALMA</name>
<dbReference type="InterPro" id="IPR021858">
    <property type="entry name" value="Fun_TF"/>
</dbReference>
<organism evidence="2">
    <name type="scientific">Talaromyces marneffei PM1</name>
    <dbReference type="NCBI Taxonomy" id="1077442"/>
    <lineage>
        <taxon>Eukaryota</taxon>
        <taxon>Fungi</taxon>
        <taxon>Dikarya</taxon>
        <taxon>Ascomycota</taxon>
        <taxon>Pezizomycotina</taxon>
        <taxon>Eurotiomycetes</taxon>
        <taxon>Eurotiomycetidae</taxon>
        <taxon>Eurotiales</taxon>
        <taxon>Trichocomaceae</taxon>
        <taxon>Talaromyces</taxon>
        <taxon>Talaromyces sect. Talaromyces</taxon>
    </lineage>
</organism>
<sequence length="621" mass="70404">MAKQLMAQTFEFVTFEDAHRARSYAMRQSWRKRKQKILQHQEGEEKSRKNCHGQKSKQKPRQRALVAKASPKHESMDLDDGSTASTVKDVDSMDIEATELNSSSEESEVLNINDNAICIPYDYDQLLDLSDQDMQDLDAFWQDDLMNKYYNEIISEEAPILAMDYILSPLAIDPFDTFPIRLTTRHHELLHHWLTSHAAMMFDTDTPSSLNLNFNPMRDVWFPLDLSNAASFYGMMAHAAAHLAYLHGQKDAVEVLKYKSEAVSLINHWMQDEKTALGDATFAAVVRLLSFERYWGTEAVWRIHRDGLDRMIQARGGLASLKQNWRLGLVLQLISLMSKPSWFYPSNNISEISDSFSYLRISGQSTPLLEPTTTAGIRIHSHSNSKNSEISKLRSLWLISFVQDMRSLMANSSNLQSVGLRHYHSIYEAITILRSSFLDSMRNGDHALANVYEHDRIACLFYIGVMIQECVSSKYHNTIATTATSATDNNNNTVPISPSSLPMCTVGVEVDEKSYDRLATLDKAMHDHKSIWMASIPQLEGFLLNHFMNHLGNVNRAEYVLHMTEVLTSLSREARNGVERCLLAMFGGRFDNIGAVGSTGTVTEVDREWTVDELLMSIHGG</sequence>
<dbReference type="EMBL" id="JPOX01000002">
    <property type="protein sequence ID" value="KFX52826.1"/>
    <property type="molecule type" value="Genomic_DNA"/>
</dbReference>
<comment type="caution">
    <text evidence="2">The sequence shown here is derived from an EMBL/GenBank/DDBJ whole genome shotgun (WGS) entry which is preliminary data.</text>
</comment>
<proteinExistence type="predicted"/>